<dbReference type="InterPro" id="IPR017853">
    <property type="entry name" value="GH"/>
</dbReference>
<dbReference type="Pfam" id="PF23666">
    <property type="entry name" value="Rcc01698_C"/>
    <property type="match status" value="1"/>
</dbReference>
<accession>A0A8J3MCZ7</accession>
<reference evidence="4" key="1">
    <citation type="journal article" date="2014" name="Int. J. Syst. Evol. Microbiol.">
        <title>Complete genome sequence of Corynebacterium casei LMG S-19264T (=DSM 44701T), isolated from a smear-ripened cheese.</title>
        <authorList>
            <consortium name="US DOE Joint Genome Institute (JGI-PGF)"/>
            <person name="Walter F."/>
            <person name="Albersmeier A."/>
            <person name="Kalinowski J."/>
            <person name="Ruckert C."/>
        </authorList>
    </citation>
    <scope>NUCLEOTIDE SEQUENCE</scope>
    <source>
        <strain evidence="4">CGMCC 1.7081</strain>
    </source>
</reference>
<sequence length="1310" mass="141560">MMATIVLSAAGAAIGGSIGGTVAGLSSVVIGRAVGATLGRVIDERLLGAGSKAVESGKVDRFRLLQAGEGSPVPQVYGRMRMGGQVIWASDFQESSTTSGGGKGSAPGTKVTEYSYSVSLAVAVCEGEIASIGRVWADGEEVARGDLNIRVYPGSADQLADPLMEAIEGAGMVPAYRGTAYVVIEDLDLSPYGNRVPQFSFEVLRAEQPEAEGYARDLGQIVRGVALMPGTGEYALATTPVYYGSAGARWASNQNTPAGIADLPRSYELLTEELPNCGAISLVVSWFGSDLRCGECRIAPKVEQKEYEGSNMPWTVSGITRASADQIAEVEDRPIYGGTPADASVVEAIRHMREAGSRVMFYPFILMDQMEGNTLINPWSGEEEQPALPWRGRITLSLAPGIEGSPDGSVLAEGEVSAFFGTASASDFTVGDGSVTYTGPEDWGLRRFILHYAALCAAAGGVEAFCIGSELRGLTQIRGASGFPAVEALRELAAEVRLLLGETVRIGYAADWSEYFGYQPQDGSGDRYFHLDPLWADTNIDFVGIDNYMPLSDWRDGSDHMDARAGWESIYDPAYLDANVEGGEGYDWYYHSSAAEAAQIRTPITDEDHGEAWVWRYKDLRGWWGNAHHERIGGLRQSLPTAWEPGMKPIWFTELGCAAIDRGTNQPNKFLDPKSSESRLPKYSSGLRDDLIQRAYLQAQLGHWADAGNNPVSGIYGGPMLDLENAYVWAWDARPFPAFPNLTDLWSDGENYTRGHWLNGRVGQRTLASVVEELCRRGGVAEIDTARLHDMVRGFSIDRIDDIRAALQPLMLRYGFDAIERDGVLRLLTRTGREAEALERQRLAVHGDLDGTIERSREADSELAGRVQLQFVEWGGDHEIAAEEAVLPDEETHAVSVTDLSLVMTRGEARAVAERWLAEARVARDSARFALPPSRMALGAGDIVQLPGDEGEGAGLFRIDRVEQAEAQLIEAVRIEPAVYTPSEQIEGLPDATAFAAPVPVLSLFMDLPLISGDEVPQAPHLAVTATPWPGTVALYASAADENYALDQVIAARSVIGLTETPMRAASAGFWDEGDALQLKLLSGALESREALAVLNGANLAAIGDGTPGNWELFQFRQADLVAGDTYLLSGRLRGQSGTDGIVPDVWPVGSYFVLLNGAQPQIALTSAQRRVARHYRIGPARRGYDDPSYLHRIEAFDGIGLRPYRPCHLQLAWNGAGDVTASWIRRTRLVDGSDWALEEVPLGEETEAYRVRIIQDGVLIREVQVTVPEWTYGAAAQASDGLVSPALLEVAQLSARFGAGPAAQITLPA</sequence>
<proteinExistence type="predicted"/>
<protein>
    <submittedName>
        <fullName evidence="4">Phage host specificity protein</fullName>
    </submittedName>
</protein>
<feature type="domain" description="Rcc01698-like C-terminal" evidence="3">
    <location>
        <begin position="1054"/>
        <end position="1154"/>
    </location>
</feature>
<name>A0A8J3MCZ7_9RHOB</name>
<evidence type="ECO:0000313" key="4">
    <source>
        <dbReference type="EMBL" id="GHG87344.1"/>
    </source>
</evidence>
<dbReference type="Pfam" id="PF13547">
    <property type="entry name" value="GTA_TIM"/>
    <property type="match status" value="1"/>
</dbReference>
<dbReference type="Pfam" id="PF13550">
    <property type="entry name" value="Phage-tail_3"/>
    <property type="match status" value="1"/>
</dbReference>
<evidence type="ECO:0000313" key="5">
    <source>
        <dbReference type="Proteomes" id="UP000611500"/>
    </source>
</evidence>
<dbReference type="InterPro" id="IPR032876">
    <property type="entry name" value="J_dom"/>
</dbReference>
<dbReference type="InterPro" id="IPR056490">
    <property type="entry name" value="Rcc01698_C"/>
</dbReference>
<evidence type="ECO:0000259" key="2">
    <source>
        <dbReference type="Pfam" id="PF13550"/>
    </source>
</evidence>
<dbReference type="SUPFAM" id="SSF51445">
    <property type="entry name" value="(Trans)glycosidases"/>
    <property type="match status" value="1"/>
</dbReference>
<gene>
    <name evidence="4" type="ORF">GCM10010961_15690</name>
</gene>
<feature type="domain" description="Tip attachment protein J" evidence="2">
    <location>
        <begin position="799"/>
        <end position="963"/>
    </location>
</feature>
<organism evidence="4 5">
    <name type="scientific">Pseudodonghicola xiamenensis</name>
    <dbReference type="NCBI Taxonomy" id="337702"/>
    <lineage>
        <taxon>Bacteria</taxon>
        <taxon>Pseudomonadati</taxon>
        <taxon>Pseudomonadota</taxon>
        <taxon>Alphaproteobacteria</taxon>
        <taxon>Rhodobacterales</taxon>
        <taxon>Paracoccaceae</taxon>
        <taxon>Pseudodonghicola</taxon>
    </lineage>
</organism>
<dbReference type="CDD" id="cd19607">
    <property type="entry name" value="GTA_TIM-barrel-like"/>
    <property type="match status" value="1"/>
</dbReference>
<dbReference type="EMBL" id="BNAP01000004">
    <property type="protein sequence ID" value="GHG87344.1"/>
    <property type="molecule type" value="Genomic_DNA"/>
</dbReference>
<feature type="domain" description="GTA TIM-barrel-like" evidence="1">
    <location>
        <begin position="443"/>
        <end position="740"/>
    </location>
</feature>
<keyword evidence="5" id="KW-1185">Reference proteome</keyword>
<reference evidence="4" key="2">
    <citation type="submission" date="2020-09" db="EMBL/GenBank/DDBJ databases">
        <authorList>
            <person name="Sun Q."/>
            <person name="Zhou Y."/>
        </authorList>
    </citation>
    <scope>NUCLEOTIDE SEQUENCE</scope>
    <source>
        <strain evidence="4">CGMCC 1.7081</strain>
    </source>
</reference>
<dbReference type="InterPro" id="IPR025195">
    <property type="entry name" value="GTA_TIM_dom"/>
</dbReference>
<dbReference type="Proteomes" id="UP000611500">
    <property type="component" value="Unassembled WGS sequence"/>
</dbReference>
<evidence type="ECO:0000259" key="3">
    <source>
        <dbReference type="Pfam" id="PF23666"/>
    </source>
</evidence>
<dbReference type="Gene3D" id="3.20.20.80">
    <property type="entry name" value="Glycosidases"/>
    <property type="match status" value="1"/>
</dbReference>
<comment type="caution">
    <text evidence="4">The sequence shown here is derived from an EMBL/GenBank/DDBJ whole genome shotgun (WGS) entry which is preliminary data.</text>
</comment>
<evidence type="ECO:0000259" key="1">
    <source>
        <dbReference type="Pfam" id="PF13547"/>
    </source>
</evidence>